<dbReference type="PIRSF" id="PIRSF036983">
    <property type="entry name" value="UCP_2CBS_MJ1404"/>
    <property type="match status" value="1"/>
</dbReference>
<dbReference type="CDD" id="cd04632">
    <property type="entry name" value="CBS_pair_arch1_repeat2"/>
    <property type="match status" value="1"/>
</dbReference>
<dbReference type="EMBL" id="JBHTAX010000001">
    <property type="protein sequence ID" value="MFC7189292.1"/>
    <property type="molecule type" value="Genomic_DNA"/>
</dbReference>
<dbReference type="Pfam" id="PF00571">
    <property type="entry name" value="CBS"/>
    <property type="match status" value="4"/>
</dbReference>
<dbReference type="GeneID" id="76198863"/>
<feature type="domain" description="CBS" evidence="3">
    <location>
        <begin position="67"/>
        <end position="122"/>
    </location>
</feature>
<evidence type="ECO:0000256" key="1">
    <source>
        <dbReference type="ARBA" id="ARBA00023122"/>
    </source>
</evidence>
<evidence type="ECO:0000313" key="4">
    <source>
        <dbReference type="EMBL" id="MFC7189292.1"/>
    </source>
</evidence>
<organism evidence="4 5">
    <name type="scientific">Halocatena marina</name>
    <dbReference type="NCBI Taxonomy" id="2934937"/>
    <lineage>
        <taxon>Archaea</taxon>
        <taxon>Methanobacteriati</taxon>
        <taxon>Methanobacteriota</taxon>
        <taxon>Stenosarchaea group</taxon>
        <taxon>Halobacteria</taxon>
        <taxon>Halobacteriales</taxon>
        <taxon>Natronomonadaceae</taxon>
        <taxon>Halocatena</taxon>
    </lineage>
</organism>
<evidence type="ECO:0000259" key="3">
    <source>
        <dbReference type="PROSITE" id="PS51371"/>
    </source>
</evidence>
<dbReference type="InterPro" id="IPR014651">
    <property type="entry name" value="UCP036983_2CBS_MJ1404"/>
</dbReference>
<dbReference type="PANTHER" id="PTHR43080">
    <property type="entry name" value="CBS DOMAIN-CONTAINING PROTEIN CBSX3, MITOCHONDRIAL"/>
    <property type="match status" value="1"/>
</dbReference>
<feature type="domain" description="CBS" evidence="3">
    <location>
        <begin position="129"/>
        <end position="186"/>
    </location>
</feature>
<dbReference type="SMART" id="SM00116">
    <property type="entry name" value="CBS"/>
    <property type="match status" value="3"/>
</dbReference>
<feature type="domain" description="CBS" evidence="3">
    <location>
        <begin position="207"/>
        <end position="265"/>
    </location>
</feature>
<proteinExistence type="predicted"/>
<protein>
    <submittedName>
        <fullName evidence="4">CBS domain-containing protein</fullName>
    </submittedName>
</protein>
<comment type="caution">
    <text evidence="4">The sequence shown here is derived from an EMBL/GenBank/DDBJ whole genome shotgun (WGS) entry which is preliminary data.</text>
</comment>
<dbReference type="PANTHER" id="PTHR43080:SF2">
    <property type="entry name" value="CBS DOMAIN-CONTAINING PROTEIN"/>
    <property type="match status" value="1"/>
</dbReference>
<evidence type="ECO:0000313" key="5">
    <source>
        <dbReference type="Proteomes" id="UP001596417"/>
    </source>
</evidence>
<dbReference type="SUPFAM" id="SSF54631">
    <property type="entry name" value="CBS-domain pair"/>
    <property type="match status" value="2"/>
</dbReference>
<dbReference type="Proteomes" id="UP001596417">
    <property type="component" value="Unassembled WGS sequence"/>
</dbReference>
<dbReference type="InterPro" id="IPR051257">
    <property type="entry name" value="Diverse_CBS-Domain"/>
</dbReference>
<sequence>MDISDIATQQCLTVAPETRLGKVRSTFTSDTHQDGVLVVEDDDCLGAIQPRDLLRSQYDDDTNAQSVVRSVPTIDRSTNVREAARLLVENRTVLAPVTQQGELWGCITADSIIAAVRENLSVLSVSDIHTSDVIAITEDATLGESLNRLREHGISRLPVVEDDGTLTGIITTDDLAEFIVRDPDQPHKGDRASDTERLLEVPVYDFMSSPVETTTLEATVDEAVTTMLDRGYDGLIVTPEYDELVAGVLTKTDVLRALTYTEEDVLDVQITNAELLRTTTKQQIHDRIEDIVTKHESMNVYHVHVTLQEHHEEFRNTNLIRCQVRLWSDQDTIAGTGEGYGAEDALSLALDKFERNVLELKGKRSDERYRGELLRKLNEL</sequence>
<keyword evidence="1 2" id="KW-0129">CBS domain</keyword>
<dbReference type="InterPro" id="IPR000644">
    <property type="entry name" value="CBS_dom"/>
</dbReference>
<keyword evidence="5" id="KW-1185">Reference proteome</keyword>
<dbReference type="InterPro" id="IPR036567">
    <property type="entry name" value="RHF-like"/>
</dbReference>
<dbReference type="InterPro" id="IPR046342">
    <property type="entry name" value="CBS_dom_sf"/>
</dbReference>
<dbReference type="PROSITE" id="PS51371">
    <property type="entry name" value="CBS"/>
    <property type="match status" value="3"/>
</dbReference>
<accession>A0ABD5YK75</accession>
<dbReference type="AlphaFoldDB" id="A0ABD5YK75"/>
<dbReference type="Gene3D" id="3.30.160.100">
    <property type="entry name" value="Ribosome hibernation promotion factor-like"/>
    <property type="match status" value="1"/>
</dbReference>
<evidence type="ECO:0000256" key="2">
    <source>
        <dbReference type="PROSITE-ProRule" id="PRU00703"/>
    </source>
</evidence>
<name>A0ABD5YK75_9EURY</name>
<dbReference type="Gene3D" id="3.10.580.10">
    <property type="entry name" value="CBS-domain"/>
    <property type="match status" value="3"/>
</dbReference>
<dbReference type="RefSeq" id="WP_264555037.1">
    <property type="nucleotide sequence ID" value="NZ_CP109979.1"/>
</dbReference>
<gene>
    <name evidence="4" type="ORF">ACFQL7_05160</name>
</gene>
<reference evidence="4 5" key="1">
    <citation type="journal article" date="2019" name="Int. J. Syst. Evol. Microbiol.">
        <title>The Global Catalogue of Microorganisms (GCM) 10K type strain sequencing project: providing services to taxonomists for standard genome sequencing and annotation.</title>
        <authorList>
            <consortium name="The Broad Institute Genomics Platform"/>
            <consortium name="The Broad Institute Genome Sequencing Center for Infectious Disease"/>
            <person name="Wu L."/>
            <person name="Ma J."/>
        </authorList>
    </citation>
    <scope>NUCLEOTIDE SEQUENCE [LARGE SCALE GENOMIC DNA]</scope>
    <source>
        <strain evidence="4 5">RDMS1</strain>
    </source>
</reference>
<dbReference type="SUPFAM" id="SSF69754">
    <property type="entry name" value="Ribosome binding protein Y (YfiA homologue)"/>
    <property type="match status" value="1"/>
</dbReference>